<reference evidence="1 2" key="1">
    <citation type="submission" date="2019-02" db="EMBL/GenBank/DDBJ databases">
        <title>Deep-cultivation of Planctomycetes and their phenomic and genomic characterization uncovers novel biology.</title>
        <authorList>
            <person name="Wiegand S."/>
            <person name="Jogler M."/>
            <person name="Boedeker C."/>
            <person name="Pinto D."/>
            <person name="Vollmers J."/>
            <person name="Rivas-Marin E."/>
            <person name="Kohn T."/>
            <person name="Peeters S.H."/>
            <person name="Heuer A."/>
            <person name="Rast P."/>
            <person name="Oberbeckmann S."/>
            <person name="Bunk B."/>
            <person name="Jeske O."/>
            <person name="Meyerdierks A."/>
            <person name="Storesund J.E."/>
            <person name="Kallscheuer N."/>
            <person name="Luecker S."/>
            <person name="Lage O.M."/>
            <person name="Pohl T."/>
            <person name="Merkel B.J."/>
            <person name="Hornburger P."/>
            <person name="Mueller R.-W."/>
            <person name="Bruemmer F."/>
            <person name="Labrenz M."/>
            <person name="Spormann A.M."/>
            <person name="Op Den Camp H."/>
            <person name="Overmann J."/>
            <person name="Amann R."/>
            <person name="Jetten M.S.M."/>
            <person name="Mascher T."/>
            <person name="Medema M.H."/>
            <person name="Devos D.P."/>
            <person name="Kaster A.-K."/>
            <person name="Ovreas L."/>
            <person name="Rohde M."/>
            <person name="Galperin M.Y."/>
            <person name="Jogler C."/>
        </authorList>
    </citation>
    <scope>NUCLEOTIDE SEQUENCE [LARGE SCALE GENOMIC DNA]</scope>
    <source>
        <strain evidence="1 2">Q31b</strain>
    </source>
</reference>
<proteinExistence type="predicted"/>
<dbReference type="AlphaFoldDB" id="A0A5C6DTF8"/>
<name>A0A5C6DTF8_9BACT</name>
<dbReference type="Gene3D" id="3.40.720.10">
    <property type="entry name" value="Alkaline Phosphatase, subunit A"/>
    <property type="match status" value="1"/>
</dbReference>
<organism evidence="1 2">
    <name type="scientific">Novipirellula aureliae</name>
    <dbReference type="NCBI Taxonomy" id="2527966"/>
    <lineage>
        <taxon>Bacteria</taxon>
        <taxon>Pseudomonadati</taxon>
        <taxon>Planctomycetota</taxon>
        <taxon>Planctomycetia</taxon>
        <taxon>Pirellulales</taxon>
        <taxon>Pirellulaceae</taxon>
        <taxon>Novipirellula</taxon>
    </lineage>
</organism>
<dbReference type="EMBL" id="SJPY01000006">
    <property type="protein sequence ID" value="TWU38791.1"/>
    <property type="molecule type" value="Genomic_DNA"/>
</dbReference>
<dbReference type="Proteomes" id="UP000315471">
    <property type="component" value="Unassembled WGS sequence"/>
</dbReference>
<evidence type="ECO:0000313" key="1">
    <source>
        <dbReference type="EMBL" id="TWU38791.1"/>
    </source>
</evidence>
<gene>
    <name evidence="1" type="ORF">Q31b_38690</name>
</gene>
<dbReference type="OrthoDB" id="9803751at2"/>
<dbReference type="InterPro" id="IPR017850">
    <property type="entry name" value="Alkaline_phosphatase_core_sf"/>
</dbReference>
<protein>
    <submittedName>
        <fullName evidence="1">Uncharacterized protein</fullName>
    </submittedName>
</protein>
<evidence type="ECO:0000313" key="2">
    <source>
        <dbReference type="Proteomes" id="UP000315471"/>
    </source>
</evidence>
<accession>A0A5C6DTF8</accession>
<dbReference type="SUPFAM" id="SSF53649">
    <property type="entry name" value="Alkaline phosphatase-like"/>
    <property type="match status" value="1"/>
</dbReference>
<sequence>MTGCVCSPSRAGLMTGRYQERFGFDNNLPPGTKSGRAIDETFGTMYLKEGGYSY</sequence>
<comment type="caution">
    <text evidence="1">The sequence shown here is derived from an EMBL/GenBank/DDBJ whole genome shotgun (WGS) entry which is preliminary data.</text>
</comment>
<keyword evidence="2" id="KW-1185">Reference proteome</keyword>